<dbReference type="InterPro" id="IPR036047">
    <property type="entry name" value="F-box-like_dom_sf"/>
</dbReference>
<protein>
    <recommendedName>
        <fullName evidence="3">F-box domain-containing protein</fullName>
    </recommendedName>
</protein>
<accession>A0A2J6Q5Q1</accession>
<reference evidence="1 2" key="1">
    <citation type="submission" date="2016-05" db="EMBL/GenBank/DDBJ databases">
        <title>A degradative enzymes factory behind the ericoid mycorrhizal symbiosis.</title>
        <authorList>
            <consortium name="DOE Joint Genome Institute"/>
            <person name="Martino E."/>
            <person name="Morin E."/>
            <person name="Grelet G."/>
            <person name="Kuo A."/>
            <person name="Kohler A."/>
            <person name="Daghino S."/>
            <person name="Barry K."/>
            <person name="Choi C."/>
            <person name="Cichocki N."/>
            <person name="Clum A."/>
            <person name="Copeland A."/>
            <person name="Hainaut M."/>
            <person name="Haridas S."/>
            <person name="Labutti K."/>
            <person name="Lindquist E."/>
            <person name="Lipzen A."/>
            <person name="Khouja H.-R."/>
            <person name="Murat C."/>
            <person name="Ohm R."/>
            <person name="Olson A."/>
            <person name="Spatafora J."/>
            <person name="Veneault-Fourrey C."/>
            <person name="Henrissat B."/>
            <person name="Grigoriev I."/>
            <person name="Martin F."/>
            <person name="Perotto S."/>
        </authorList>
    </citation>
    <scope>NUCLEOTIDE SEQUENCE [LARGE SCALE GENOMIC DNA]</scope>
    <source>
        <strain evidence="1 2">UAMH 7357</strain>
    </source>
</reference>
<sequence>MLSKSSTQATDLNTLLSGQAMEGDSHHSLATQSEQHQMSTNIVDIAVSVRIGGVSNDIEHQENNTKMAINKASMSTMPTDVVMRIFEALPHATAACLGLTCRGLYACLKEHHPQPIWLGSNNDSDNLGFHCDAYFLFWSGRRIFLWQLLKNWMGTKYKFVDFEVNLFGNRKSMSRFLNRKVYSRLDSFLVKQPSYEDEVFLLWSRYLDWASAGLNPKNSIDCRYHKFESRLPNPYNKGLDWFPEAIEAIKADVTRFEDVREWRIFWSSFHVFRDHKNIFDDFFDECSLDQMSEGLKLLGL</sequence>
<dbReference type="Proteomes" id="UP000235672">
    <property type="component" value="Unassembled WGS sequence"/>
</dbReference>
<dbReference type="EMBL" id="KZ613480">
    <property type="protein sequence ID" value="PMD21610.1"/>
    <property type="molecule type" value="Genomic_DNA"/>
</dbReference>
<evidence type="ECO:0000313" key="1">
    <source>
        <dbReference type="EMBL" id="PMD21610.1"/>
    </source>
</evidence>
<evidence type="ECO:0000313" key="2">
    <source>
        <dbReference type="Proteomes" id="UP000235672"/>
    </source>
</evidence>
<dbReference type="AlphaFoldDB" id="A0A2J6Q5Q1"/>
<evidence type="ECO:0008006" key="3">
    <source>
        <dbReference type="Google" id="ProtNLM"/>
    </source>
</evidence>
<organism evidence="1 2">
    <name type="scientific">Hyaloscypha hepaticicola</name>
    <dbReference type="NCBI Taxonomy" id="2082293"/>
    <lineage>
        <taxon>Eukaryota</taxon>
        <taxon>Fungi</taxon>
        <taxon>Dikarya</taxon>
        <taxon>Ascomycota</taxon>
        <taxon>Pezizomycotina</taxon>
        <taxon>Leotiomycetes</taxon>
        <taxon>Helotiales</taxon>
        <taxon>Hyaloscyphaceae</taxon>
        <taxon>Hyaloscypha</taxon>
    </lineage>
</organism>
<dbReference type="SUPFAM" id="SSF81383">
    <property type="entry name" value="F-box domain"/>
    <property type="match status" value="1"/>
</dbReference>
<dbReference type="OrthoDB" id="3564108at2759"/>
<keyword evidence="2" id="KW-1185">Reference proteome</keyword>
<proteinExistence type="predicted"/>
<name>A0A2J6Q5Q1_9HELO</name>
<gene>
    <name evidence="1" type="ORF">NA56DRAFT_688808</name>
</gene>